<comment type="similarity">
    <text evidence="1">Belongs to the short-chain dehydrogenases/reductases (SDR) family.</text>
</comment>
<accession>A0A4R0RNQ6</accession>
<reference evidence="3 4" key="1">
    <citation type="submission" date="2018-11" db="EMBL/GenBank/DDBJ databases">
        <title>Genome assembly of Steccherinum ochraceum LE-BIN_3174, the white-rot fungus of the Steccherinaceae family (The Residual Polyporoid clade, Polyporales, Basidiomycota).</title>
        <authorList>
            <person name="Fedorova T.V."/>
            <person name="Glazunova O.A."/>
            <person name="Landesman E.O."/>
            <person name="Moiseenko K.V."/>
            <person name="Psurtseva N.V."/>
            <person name="Savinova O.S."/>
            <person name="Shakhova N.V."/>
            <person name="Tyazhelova T.V."/>
            <person name="Vasina D.V."/>
        </authorList>
    </citation>
    <scope>NUCLEOTIDE SEQUENCE [LARGE SCALE GENOMIC DNA]</scope>
    <source>
        <strain evidence="3 4">LE-BIN_3174</strain>
    </source>
</reference>
<dbReference type="SUPFAM" id="SSF53474">
    <property type="entry name" value="alpha/beta-Hydrolases"/>
    <property type="match status" value="1"/>
</dbReference>
<dbReference type="InterPro" id="IPR002347">
    <property type="entry name" value="SDR_fam"/>
</dbReference>
<keyword evidence="4" id="KW-1185">Reference proteome</keyword>
<name>A0A4R0RNQ6_9APHY</name>
<dbReference type="Pfam" id="PF00106">
    <property type="entry name" value="adh_short"/>
    <property type="match status" value="1"/>
</dbReference>
<dbReference type="GO" id="GO:0016491">
    <property type="term" value="F:oxidoreductase activity"/>
    <property type="evidence" value="ECO:0007669"/>
    <property type="project" value="UniProtKB-KW"/>
</dbReference>
<comment type="caution">
    <text evidence="3">The sequence shown here is derived from an EMBL/GenBank/DDBJ whole genome shotgun (WGS) entry which is preliminary data.</text>
</comment>
<dbReference type="SUPFAM" id="SSF51735">
    <property type="entry name" value="NAD(P)-binding Rossmann-fold domains"/>
    <property type="match status" value="1"/>
</dbReference>
<keyword evidence="2" id="KW-0560">Oxidoreductase</keyword>
<dbReference type="InterPro" id="IPR036291">
    <property type="entry name" value="NAD(P)-bd_dom_sf"/>
</dbReference>
<dbReference type="Gene3D" id="3.40.50.1820">
    <property type="entry name" value="alpha/beta hydrolase"/>
    <property type="match status" value="1"/>
</dbReference>
<dbReference type="AlphaFoldDB" id="A0A4R0RNQ6"/>
<dbReference type="PRINTS" id="PR00081">
    <property type="entry name" value="GDHRDH"/>
</dbReference>
<evidence type="ECO:0000256" key="1">
    <source>
        <dbReference type="ARBA" id="ARBA00006484"/>
    </source>
</evidence>
<dbReference type="EMBL" id="RWJN01000021">
    <property type="protein sequence ID" value="TCD70440.1"/>
    <property type="molecule type" value="Genomic_DNA"/>
</dbReference>
<dbReference type="PANTHER" id="PTHR44169">
    <property type="entry name" value="NADPH-DEPENDENT 1-ACYLDIHYDROXYACETONE PHOSPHATE REDUCTASE"/>
    <property type="match status" value="1"/>
</dbReference>
<dbReference type="OrthoDB" id="2363873at2759"/>
<dbReference type="FunFam" id="3.40.50.720:FF:000261">
    <property type="entry name" value="NADPH-dependent 1-acyldihydroxyacetone phosphate reductase"/>
    <property type="match status" value="1"/>
</dbReference>
<dbReference type="PRINTS" id="PR00080">
    <property type="entry name" value="SDRFAMILY"/>
</dbReference>
<evidence type="ECO:0000256" key="2">
    <source>
        <dbReference type="ARBA" id="ARBA00023002"/>
    </source>
</evidence>
<dbReference type="Pfam" id="PF03403">
    <property type="entry name" value="PAF-AH_p_II"/>
    <property type="match status" value="2"/>
</dbReference>
<dbReference type="InterPro" id="IPR029058">
    <property type="entry name" value="AB_hydrolase_fold"/>
</dbReference>
<dbReference type="Proteomes" id="UP000292702">
    <property type="component" value="Unassembled WGS sequence"/>
</dbReference>
<organism evidence="3 4">
    <name type="scientific">Steccherinum ochraceum</name>
    <dbReference type="NCBI Taxonomy" id="92696"/>
    <lineage>
        <taxon>Eukaryota</taxon>
        <taxon>Fungi</taxon>
        <taxon>Dikarya</taxon>
        <taxon>Basidiomycota</taxon>
        <taxon>Agaricomycotina</taxon>
        <taxon>Agaricomycetes</taxon>
        <taxon>Polyporales</taxon>
        <taxon>Steccherinaceae</taxon>
        <taxon>Steccherinum</taxon>
    </lineage>
</organism>
<dbReference type="PANTHER" id="PTHR44169:SF6">
    <property type="entry name" value="NADPH-DEPENDENT 1-ACYLDIHYDROXYACETONE PHOSPHATE REDUCTASE"/>
    <property type="match status" value="1"/>
</dbReference>
<sequence>MWSLPNVAGKYPVGATTFAIPLGDGHVIGQSKLKPGAPNAGRSTEDTPALNLKEVVFTAYYPADISKSPQGAKPVKGMHWLTKPAKEMLRGYSQFMGLSFFVLWWVLGSIATRLKIPVYSNARLLHPKEGSSKSWPLVIFSHGLGGTRTNYSHFCSSLASEGNVVLAIEHHDGSSPFVMSRTPVPGHHTPFSPEYMYYVNPDDVHWDDPTVSEQDKFALRTEQLLFRRIEIYTAYFKFKDLTEKSVSVLTDELECSELHTVDGPWNFGLKERTDDAAFWKSWMTEAEETLTPKVQCNDNVHLTGHSFGGATILSILSSSPPSLPGMEFGPIHIARMIALDPWMEPLPSPGLHPLQADASLNASPRLVPKLLLLNSEGFTLWENHFEELKKLVHVWNSPHADGEQSSSGQNVRLISLVRAKHMSFSDAGILFPRGLNPFGHGSSESQIFLNSIHELASTFLESDGSFANVLKDARVRDETVVPVDVAKKDQPTKWDKKFVGDAGDIIIHIPSSGAAEKLRNSSIQFLMSSSQKVVLVTGCSHGGIGYALCHAYASHGCKVYATARRPESMKGLEGSNIKTMVLDVTKPDQIDKVVATVIEAEGKIDLLVNNAGATCPGPLLDLTLEQTRGTFETNTFSMLSMCKAVIPHMARRSSGTVVNVSSVMGEIPTPWMGMYAASKAALHSFTECLWMECKPFNVNVVLVVPGQIKSNIANNALAVYHMPDDSLYHNYLKNVLARVAASQAASAITAEEFSQTVVKASLASKPPRFMMLGGTTYLFRIIAWFPRTWALLMFWRRFTKPIKD</sequence>
<dbReference type="CDD" id="cd05374">
    <property type="entry name" value="17beta-HSD-like_SDR_c"/>
    <property type="match status" value="1"/>
</dbReference>
<evidence type="ECO:0000313" key="3">
    <source>
        <dbReference type="EMBL" id="TCD70440.1"/>
    </source>
</evidence>
<gene>
    <name evidence="3" type="ORF">EIP91_003521</name>
</gene>
<dbReference type="Gene3D" id="3.40.50.720">
    <property type="entry name" value="NAD(P)-binding Rossmann-like Domain"/>
    <property type="match status" value="1"/>
</dbReference>
<proteinExistence type="inferred from homology"/>
<dbReference type="STRING" id="92696.A0A4R0RNQ6"/>
<dbReference type="GO" id="GO:0005783">
    <property type="term" value="C:endoplasmic reticulum"/>
    <property type="evidence" value="ECO:0007669"/>
    <property type="project" value="TreeGrafter"/>
</dbReference>
<protein>
    <submittedName>
        <fullName evidence="3">Uncharacterized protein</fullName>
    </submittedName>
</protein>
<evidence type="ECO:0000313" key="4">
    <source>
        <dbReference type="Proteomes" id="UP000292702"/>
    </source>
</evidence>